<evidence type="ECO:0000313" key="4">
    <source>
        <dbReference type="EMBL" id="MDO9707728.1"/>
    </source>
</evidence>
<protein>
    <submittedName>
        <fullName evidence="4">EAL domain-containing protein</fullName>
    </submittedName>
</protein>
<dbReference type="Proteomes" id="UP001243009">
    <property type="component" value="Unassembled WGS sequence"/>
</dbReference>
<dbReference type="Gene3D" id="3.30.70.270">
    <property type="match status" value="1"/>
</dbReference>
<organism evidence="4 5">
    <name type="scientific">Paracraurococcus lichenis</name>
    <dbReference type="NCBI Taxonomy" id="3064888"/>
    <lineage>
        <taxon>Bacteria</taxon>
        <taxon>Pseudomonadati</taxon>
        <taxon>Pseudomonadota</taxon>
        <taxon>Alphaproteobacteria</taxon>
        <taxon>Acetobacterales</taxon>
        <taxon>Roseomonadaceae</taxon>
        <taxon>Paracraurococcus</taxon>
    </lineage>
</organism>
<dbReference type="CDD" id="cd01949">
    <property type="entry name" value="GGDEF"/>
    <property type="match status" value="1"/>
</dbReference>
<dbReference type="InterPro" id="IPR035919">
    <property type="entry name" value="EAL_sf"/>
</dbReference>
<gene>
    <name evidence="4" type="ORF">Q7A36_05165</name>
</gene>
<dbReference type="InterPro" id="IPR029787">
    <property type="entry name" value="Nucleotide_cyclase"/>
</dbReference>
<dbReference type="InterPro" id="IPR052155">
    <property type="entry name" value="Biofilm_reg_signaling"/>
</dbReference>
<keyword evidence="1" id="KW-0175">Coiled coil</keyword>
<dbReference type="PROSITE" id="PS50887">
    <property type="entry name" value="GGDEF"/>
    <property type="match status" value="1"/>
</dbReference>
<dbReference type="InterPro" id="IPR035965">
    <property type="entry name" value="PAS-like_dom_sf"/>
</dbReference>
<sequence>MPGSPHRQFARQLARATGPDGVVDIARLGLLVGAAYEAAERDRRRAERAMALMAEALEAANGRQEALVRELRTQNARFVAAMDNMALGLAMYDAEERLVVANERLNAVLGLAPGTLRVGMTYREAVAACIAAGHFPERSADRVYAARRRIFAPGASLDVEEVRGGRILAVSGRGLEGGGCILTFQDVTERREAEARIEHMARHDALTGLPNRAQLHGRMEEALARCQRGEEFAVLVLDLDRFKAVNDTLGHPVGDGLLRAVTARLRAQLRETDTVVRLGGDEFAVIQTMAAQPSAATALARRLIATLSEPYEIEGHQVVVGTSIGIALAPADGGAPDILLKAADLALHRAKAEGRGTWRFFEAEMDARMQQRRRLELDLRQALAAGQFSLHYQPLVEVASGRITGFEALLRWQHPERGLIPPGEFIPLAEETGLILPLGEWVLREACREAASWPGGVSVAVNVSAVQFGTPRLVDAVAEALAAAGLPATRLEIEVTESIMLQDNITTMAILHRLRGLGVRISMDDFGTGYSSLGYLRSFPFDKIKIDQSFVRDIGKRGDARAIVRAISGLGGSLGMRTTAEGVETREQFERLRADGCTEAQGYLFGRPVPGEAAREMLRTAASAAAQATAAA</sequence>
<dbReference type="CDD" id="cd01948">
    <property type="entry name" value="EAL"/>
    <property type="match status" value="1"/>
</dbReference>
<dbReference type="PANTHER" id="PTHR44757">
    <property type="entry name" value="DIGUANYLATE CYCLASE DGCP"/>
    <property type="match status" value="1"/>
</dbReference>
<dbReference type="SUPFAM" id="SSF55073">
    <property type="entry name" value="Nucleotide cyclase"/>
    <property type="match status" value="1"/>
</dbReference>
<accession>A0ABT9DV25</accession>
<keyword evidence="5" id="KW-1185">Reference proteome</keyword>
<dbReference type="RefSeq" id="WP_305102600.1">
    <property type="nucleotide sequence ID" value="NZ_JAUTWS010000004.1"/>
</dbReference>
<dbReference type="SUPFAM" id="SSF55785">
    <property type="entry name" value="PYP-like sensor domain (PAS domain)"/>
    <property type="match status" value="1"/>
</dbReference>
<dbReference type="InterPro" id="IPR043128">
    <property type="entry name" value="Rev_trsase/Diguanyl_cyclase"/>
</dbReference>
<dbReference type="SMART" id="SM00267">
    <property type="entry name" value="GGDEF"/>
    <property type="match status" value="1"/>
</dbReference>
<name>A0ABT9DV25_9PROT</name>
<dbReference type="PROSITE" id="PS50883">
    <property type="entry name" value="EAL"/>
    <property type="match status" value="1"/>
</dbReference>
<evidence type="ECO:0000259" key="3">
    <source>
        <dbReference type="PROSITE" id="PS50887"/>
    </source>
</evidence>
<dbReference type="SUPFAM" id="SSF141868">
    <property type="entry name" value="EAL domain-like"/>
    <property type="match status" value="1"/>
</dbReference>
<feature type="coiled-coil region" evidence="1">
    <location>
        <begin position="36"/>
        <end position="74"/>
    </location>
</feature>
<dbReference type="EMBL" id="JAUTWS010000004">
    <property type="protein sequence ID" value="MDO9707728.1"/>
    <property type="molecule type" value="Genomic_DNA"/>
</dbReference>
<dbReference type="InterPro" id="IPR000160">
    <property type="entry name" value="GGDEF_dom"/>
</dbReference>
<dbReference type="SMART" id="SM00052">
    <property type="entry name" value="EAL"/>
    <property type="match status" value="1"/>
</dbReference>
<dbReference type="InterPro" id="IPR001633">
    <property type="entry name" value="EAL_dom"/>
</dbReference>
<comment type="caution">
    <text evidence="4">The sequence shown here is derived from an EMBL/GenBank/DDBJ whole genome shotgun (WGS) entry which is preliminary data.</text>
</comment>
<feature type="domain" description="GGDEF" evidence="3">
    <location>
        <begin position="230"/>
        <end position="363"/>
    </location>
</feature>
<dbReference type="Pfam" id="PF00563">
    <property type="entry name" value="EAL"/>
    <property type="match status" value="1"/>
</dbReference>
<feature type="domain" description="EAL" evidence="2">
    <location>
        <begin position="372"/>
        <end position="622"/>
    </location>
</feature>
<evidence type="ECO:0000259" key="2">
    <source>
        <dbReference type="PROSITE" id="PS50883"/>
    </source>
</evidence>
<dbReference type="PANTHER" id="PTHR44757:SF2">
    <property type="entry name" value="BIOFILM ARCHITECTURE MAINTENANCE PROTEIN MBAA"/>
    <property type="match status" value="1"/>
</dbReference>
<dbReference type="Gene3D" id="3.30.450.20">
    <property type="entry name" value="PAS domain"/>
    <property type="match status" value="1"/>
</dbReference>
<dbReference type="Pfam" id="PF12860">
    <property type="entry name" value="PAS_7"/>
    <property type="match status" value="1"/>
</dbReference>
<dbReference type="NCBIfam" id="TIGR00254">
    <property type="entry name" value="GGDEF"/>
    <property type="match status" value="1"/>
</dbReference>
<proteinExistence type="predicted"/>
<evidence type="ECO:0000313" key="5">
    <source>
        <dbReference type="Proteomes" id="UP001243009"/>
    </source>
</evidence>
<evidence type="ECO:0000256" key="1">
    <source>
        <dbReference type="SAM" id="Coils"/>
    </source>
</evidence>
<dbReference type="Pfam" id="PF00990">
    <property type="entry name" value="GGDEF"/>
    <property type="match status" value="1"/>
</dbReference>
<reference evidence="4 5" key="1">
    <citation type="submission" date="2023-08" db="EMBL/GenBank/DDBJ databases">
        <title>The draft genome sequence of Paracraurococcus sp. LOR1-02.</title>
        <authorList>
            <person name="Kingkaew E."/>
            <person name="Tanasupawat S."/>
        </authorList>
    </citation>
    <scope>NUCLEOTIDE SEQUENCE [LARGE SCALE GENOMIC DNA]</scope>
    <source>
        <strain evidence="4 5">LOR1-02</strain>
    </source>
</reference>
<dbReference type="Gene3D" id="3.20.20.450">
    <property type="entry name" value="EAL domain"/>
    <property type="match status" value="1"/>
</dbReference>